<feature type="region of interest" description="Disordered" evidence="1">
    <location>
        <begin position="1"/>
        <end position="39"/>
    </location>
</feature>
<reference evidence="2" key="1">
    <citation type="submission" date="2016-05" db="EMBL/GenBank/DDBJ databases">
        <authorList>
            <person name="Lavstsen T."/>
            <person name="Jespersen J.S."/>
        </authorList>
    </citation>
    <scope>NUCLEOTIDE SEQUENCE</scope>
    <source>
        <tissue evidence="2">Brain</tissue>
    </source>
</reference>
<protein>
    <submittedName>
        <fullName evidence="2">Uncharacterized protein</fullName>
    </submittedName>
</protein>
<name>A0A1A8I4M2_NOTKU</name>
<dbReference type="EMBL" id="HAED01006394">
    <property type="protein sequence ID" value="SBQ92432.1"/>
    <property type="molecule type" value="Transcribed_RNA"/>
</dbReference>
<feature type="non-terminal residue" evidence="2">
    <location>
        <position position="1"/>
    </location>
</feature>
<feature type="compositionally biased region" description="Polar residues" evidence="1">
    <location>
        <begin position="13"/>
        <end position="23"/>
    </location>
</feature>
<organism evidence="2">
    <name type="scientific">Nothobranchius kuhntae</name>
    <name type="common">Beira killifish</name>
    <dbReference type="NCBI Taxonomy" id="321403"/>
    <lineage>
        <taxon>Eukaryota</taxon>
        <taxon>Metazoa</taxon>
        <taxon>Chordata</taxon>
        <taxon>Craniata</taxon>
        <taxon>Vertebrata</taxon>
        <taxon>Euteleostomi</taxon>
        <taxon>Actinopterygii</taxon>
        <taxon>Neopterygii</taxon>
        <taxon>Teleostei</taxon>
        <taxon>Neoteleostei</taxon>
        <taxon>Acanthomorphata</taxon>
        <taxon>Ovalentaria</taxon>
        <taxon>Atherinomorphae</taxon>
        <taxon>Cyprinodontiformes</taxon>
        <taxon>Nothobranchiidae</taxon>
        <taxon>Nothobranchius</taxon>
    </lineage>
</organism>
<feature type="non-terminal residue" evidence="2">
    <location>
        <position position="39"/>
    </location>
</feature>
<dbReference type="AlphaFoldDB" id="A0A1A8I4M2"/>
<accession>A0A1A8I4M2</accession>
<proteinExistence type="predicted"/>
<evidence type="ECO:0000256" key="1">
    <source>
        <dbReference type="SAM" id="MobiDB-lite"/>
    </source>
</evidence>
<sequence length="39" mass="3916">NSPPAANPDHGPPSSTRQNTPAGASTLRAQHGPPAECLL</sequence>
<evidence type="ECO:0000313" key="2">
    <source>
        <dbReference type="EMBL" id="SBQ92432.1"/>
    </source>
</evidence>
<gene>
    <name evidence="2" type="primary">Nfu_g_1_012196</name>
</gene>
<reference evidence="2" key="2">
    <citation type="submission" date="2016-06" db="EMBL/GenBank/DDBJ databases">
        <title>The genome of a short-lived fish provides insights into sex chromosome evolution and the genetic control of aging.</title>
        <authorList>
            <person name="Reichwald K."/>
            <person name="Felder M."/>
            <person name="Petzold A."/>
            <person name="Koch P."/>
            <person name="Groth M."/>
            <person name="Platzer M."/>
        </authorList>
    </citation>
    <scope>NUCLEOTIDE SEQUENCE</scope>
    <source>
        <tissue evidence="2">Brain</tissue>
    </source>
</reference>